<evidence type="ECO:0000313" key="3">
    <source>
        <dbReference type="Proteomes" id="UP000235392"/>
    </source>
</evidence>
<reference evidence="2 3" key="1">
    <citation type="submission" date="2017-11" db="EMBL/GenBank/DDBJ databases">
        <title>De novo assembly and phasing of dikaryotic genomes from two isolates of Puccinia coronata f. sp. avenae, the causal agent of oat crown rust.</title>
        <authorList>
            <person name="Miller M.E."/>
            <person name="Zhang Y."/>
            <person name="Omidvar V."/>
            <person name="Sperschneider J."/>
            <person name="Schwessinger B."/>
            <person name="Raley C."/>
            <person name="Palmer J.M."/>
            <person name="Garnica D."/>
            <person name="Upadhyaya N."/>
            <person name="Rathjen J."/>
            <person name="Taylor J.M."/>
            <person name="Park R.F."/>
            <person name="Dodds P.N."/>
            <person name="Hirsch C.D."/>
            <person name="Kianian S.F."/>
            <person name="Figueroa M."/>
        </authorList>
    </citation>
    <scope>NUCLEOTIDE SEQUENCE [LARGE SCALE GENOMIC DNA]</scope>
    <source>
        <strain evidence="2">12SD80</strain>
    </source>
</reference>
<protein>
    <submittedName>
        <fullName evidence="2">Uncharacterized protein</fullName>
    </submittedName>
</protein>
<evidence type="ECO:0000313" key="2">
    <source>
        <dbReference type="EMBL" id="PLW43847.1"/>
    </source>
</evidence>
<organism evidence="2 3">
    <name type="scientific">Puccinia coronata f. sp. avenae</name>
    <dbReference type="NCBI Taxonomy" id="200324"/>
    <lineage>
        <taxon>Eukaryota</taxon>
        <taxon>Fungi</taxon>
        <taxon>Dikarya</taxon>
        <taxon>Basidiomycota</taxon>
        <taxon>Pucciniomycotina</taxon>
        <taxon>Pucciniomycetes</taxon>
        <taxon>Pucciniales</taxon>
        <taxon>Pucciniaceae</taxon>
        <taxon>Puccinia</taxon>
    </lineage>
</organism>
<evidence type="ECO:0000256" key="1">
    <source>
        <dbReference type="SAM" id="MobiDB-lite"/>
    </source>
</evidence>
<gene>
    <name evidence="2" type="ORF">PCASD_05776</name>
</gene>
<feature type="region of interest" description="Disordered" evidence="1">
    <location>
        <begin position="105"/>
        <end position="134"/>
    </location>
</feature>
<feature type="compositionally biased region" description="Basic residues" evidence="1">
    <location>
        <begin position="122"/>
        <end position="134"/>
    </location>
</feature>
<dbReference type="AlphaFoldDB" id="A0A2N5V1L9"/>
<name>A0A2N5V1L9_9BASI</name>
<accession>A0A2N5V1L9</accession>
<sequence length="134" mass="14852">MSRSVNSTTDPIHNMQPILSIQSMNHNIIDQESSVCSSVVSVTTFYALLVRQSQSHSPISISVTNTTTTTTTTIPLARPIPTVENHWDNNTLIASGHYILELKKKKKKTGNLSHRAQASIPKQKRRASPKHINP</sequence>
<proteinExistence type="predicted"/>
<dbReference type="Proteomes" id="UP000235392">
    <property type="component" value="Unassembled WGS sequence"/>
</dbReference>
<dbReference type="EMBL" id="PGCI01000063">
    <property type="protein sequence ID" value="PLW43847.1"/>
    <property type="molecule type" value="Genomic_DNA"/>
</dbReference>
<comment type="caution">
    <text evidence="2">The sequence shown here is derived from an EMBL/GenBank/DDBJ whole genome shotgun (WGS) entry which is preliminary data.</text>
</comment>